<accession>A0A1M6IH44</accession>
<gene>
    <name evidence="3" type="ORF">SAMN02745176_03257</name>
</gene>
<dbReference type="RefSeq" id="WP_073027604.1">
    <property type="nucleotide sequence ID" value="NZ_FQZS01000032.1"/>
</dbReference>
<dbReference type="Proteomes" id="UP000184442">
    <property type="component" value="Unassembled WGS sequence"/>
</dbReference>
<dbReference type="SUPFAM" id="SSF56059">
    <property type="entry name" value="Glutathione synthetase ATP-binding domain-like"/>
    <property type="match status" value="1"/>
</dbReference>
<evidence type="ECO:0000313" key="3">
    <source>
        <dbReference type="EMBL" id="SHJ33785.1"/>
    </source>
</evidence>
<keyword evidence="4" id="KW-1185">Reference proteome</keyword>
<name>A0A1M6IH44_9FIRM</name>
<dbReference type="PANTHER" id="PTHR21621:SF0">
    <property type="entry name" value="BETA-CITRYLGLUTAMATE SYNTHASE B-RELATED"/>
    <property type="match status" value="1"/>
</dbReference>
<organism evidence="3 4">
    <name type="scientific">Lutispora thermophila DSM 19022</name>
    <dbReference type="NCBI Taxonomy" id="1122184"/>
    <lineage>
        <taxon>Bacteria</taxon>
        <taxon>Bacillati</taxon>
        <taxon>Bacillota</taxon>
        <taxon>Clostridia</taxon>
        <taxon>Lutisporales</taxon>
        <taxon>Lutisporaceae</taxon>
        <taxon>Lutispora</taxon>
    </lineage>
</organism>
<sequence length="313" mass="36902">MLIFPKVLFVTNKDDLAIDYLIYKFMDRKIPYLRLNSEDIVEYSITYNFADDIIVIYNDYKYNFRDLHSVYFRRAPTIFPNCQNLDDTNFINGERRDFLEGLYLALNCKWINPLFSTYKAERKIYQLSVAKEVGFKIPNTILSNDPKQITNFIKNNSNCIIKPICHGLQITKNGAYSIYTSEIKDIGWLEQDAIFESPVLIQNKIEKYRDIRATVIGKQIFAVEIETNDIDKTDWRKPNLLKDYKEHKLPDDLQALIFELHKKLDLVYSAFDFILTPEGEYYFLETNPAGEWVWLERELNLPISDAIISELLH</sequence>
<evidence type="ECO:0000313" key="4">
    <source>
        <dbReference type="Proteomes" id="UP000184442"/>
    </source>
</evidence>
<dbReference type="OrthoDB" id="583309at2"/>
<dbReference type="InterPro" id="IPR011761">
    <property type="entry name" value="ATP-grasp"/>
</dbReference>
<dbReference type="Gene3D" id="3.30.470.20">
    <property type="entry name" value="ATP-grasp fold, B domain"/>
    <property type="match status" value="1"/>
</dbReference>
<dbReference type="EMBL" id="FQZS01000032">
    <property type="protein sequence ID" value="SHJ33785.1"/>
    <property type="molecule type" value="Genomic_DNA"/>
</dbReference>
<dbReference type="PROSITE" id="PS50975">
    <property type="entry name" value="ATP_GRASP"/>
    <property type="match status" value="1"/>
</dbReference>
<keyword evidence="1" id="KW-0067">ATP-binding</keyword>
<dbReference type="GO" id="GO:0018169">
    <property type="term" value="F:ribosomal S6-glutamic acid ligase activity"/>
    <property type="evidence" value="ECO:0007669"/>
    <property type="project" value="TreeGrafter"/>
</dbReference>
<dbReference type="InterPro" id="IPR013651">
    <property type="entry name" value="ATP-grasp_RimK-type"/>
</dbReference>
<dbReference type="PANTHER" id="PTHR21621">
    <property type="entry name" value="RIBOSOMAL PROTEIN S6 MODIFICATION PROTEIN"/>
    <property type="match status" value="1"/>
</dbReference>
<reference evidence="3 4" key="1">
    <citation type="submission" date="2016-11" db="EMBL/GenBank/DDBJ databases">
        <authorList>
            <person name="Jaros S."/>
            <person name="Januszkiewicz K."/>
            <person name="Wedrychowicz H."/>
        </authorList>
    </citation>
    <scope>NUCLEOTIDE SEQUENCE [LARGE SCALE GENOMIC DNA]</scope>
    <source>
        <strain evidence="3 4">DSM 19022</strain>
    </source>
</reference>
<dbReference type="GO" id="GO:0009432">
    <property type="term" value="P:SOS response"/>
    <property type="evidence" value="ECO:0007669"/>
    <property type="project" value="TreeGrafter"/>
</dbReference>
<keyword evidence="1" id="KW-0547">Nucleotide-binding</keyword>
<dbReference type="GO" id="GO:0046872">
    <property type="term" value="F:metal ion binding"/>
    <property type="evidence" value="ECO:0007669"/>
    <property type="project" value="InterPro"/>
</dbReference>
<evidence type="ECO:0000259" key="2">
    <source>
        <dbReference type="PROSITE" id="PS50975"/>
    </source>
</evidence>
<dbReference type="Pfam" id="PF08443">
    <property type="entry name" value="RimK"/>
    <property type="match status" value="1"/>
</dbReference>
<evidence type="ECO:0000256" key="1">
    <source>
        <dbReference type="PROSITE-ProRule" id="PRU00409"/>
    </source>
</evidence>
<dbReference type="GO" id="GO:0005737">
    <property type="term" value="C:cytoplasm"/>
    <property type="evidence" value="ECO:0007669"/>
    <property type="project" value="TreeGrafter"/>
</dbReference>
<proteinExistence type="predicted"/>
<feature type="domain" description="ATP-grasp" evidence="2">
    <location>
        <begin position="127"/>
        <end position="312"/>
    </location>
</feature>
<dbReference type="AlphaFoldDB" id="A0A1M6IH44"/>
<dbReference type="GO" id="GO:0005524">
    <property type="term" value="F:ATP binding"/>
    <property type="evidence" value="ECO:0007669"/>
    <property type="project" value="UniProtKB-UniRule"/>
</dbReference>
<dbReference type="STRING" id="1122184.SAMN02745176_03257"/>
<protein>
    <submittedName>
        <fullName evidence="3">ATP-grasp domain-containing protein</fullName>
    </submittedName>
</protein>